<dbReference type="InterPro" id="IPR004445">
    <property type="entry name" value="GltS"/>
</dbReference>
<dbReference type="AlphaFoldDB" id="A0A4S3L011"/>
<feature type="transmembrane region" description="Helical" evidence="2">
    <location>
        <begin position="250"/>
        <end position="268"/>
    </location>
</feature>
<proteinExistence type="predicted"/>
<dbReference type="Pfam" id="PF03616">
    <property type="entry name" value="Glt_symporter"/>
    <property type="match status" value="1"/>
</dbReference>
<keyword evidence="2" id="KW-0472">Membrane</keyword>
<dbReference type="OrthoDB" id="4921038at2"/>
<dbReference type="GO" id="GO:0016020">
    <property type="term" value="C:membrane"/>
    <property type="evidence" value="ECO:0007669"/>
    <property type="project" value="InterPro"/>
</dbReference>
<evidence type="ECO:0000313" key="3">
    <source>
        <dbReference type="EMBL" id="TCT01265.1"/>
    </source>
</evidence>
<feature type="transmembrane region" description="Helical" evidence="2">
    <location>
        <begin position="101"/>
        <end position="126"/>
    </location>
</feature>
<dbReference type="GO" id="GO:0015813">
    <property type="term" value="P:L-glutamate transmembrane transport"/>
    <property type="evidence" value="ECO:0007669"/>
    <property type="project" value="UniProtKB-UniRule"/>
</dbReference>
<keyword evidence="4" id="KW-1185">Reference proteome</keyword>
<feature type="transmembrane region" description="Helical" evidence="2">
    <location>
        <begin position="383"/>
        <end position="407"/>
    </location>
</feature>
<feature type="transmembrane region" description="Helical" evidence="2">
    <location>
        <begin position="316"/>
        <end position="339"/>
    </location>
</feature>
<dbReference type="EMBL" id="SMAF01000001">
    <property type="protein sequence ID" value="TCT01265.1"/>
    <property type="molecule type" value="Genomic_DNA"/>
</dbReference>
<dbReference type="GO" id="GO:0015501">
    <property type="term" value="F:glutamate:sodium symporter activity"/>
    <property type="evidence" value="ECO:0007669"/>
    <property type="project" value="UniProtKB-UniRule"/>
</dbReference>
<dbReference type="Proteomes" id="UP000294599">
    <property type="component" value="Unassembled WGS sequence"/>
</dbReference>
<protein>
    <recommendedName>
        <fullName evidence="1">Sodium/glutamate symporter</fullName>
    </recommendedName>
</protein>
<name>A0A4S3L011_9GAMM</name>
<reference evidence="3 4" key="1">
    <citation type="submission" date="2019-03" db="EMBL/GenBank/DDBJ databases">
        <title>Genomic Encyclopedia of Type Strains, Phase IV (KMG-IV): sequencing the most valuable type-strain genomes for metagenomic binning, comparative biology and taxonomic classification.</title>
        <authorList>
            <person name="Goeker M."/>
        </authorList>
    </citation>
    <scope>NUCLEOTIDE SEQUENCE [LARGE SCALE GENOMIC DNA]</scope>
    <source>
        <strain evidence="3 4">DSM 21944</strain>
    </source>
</reference>
<feature type="transmembrane region" description="Helical" evidence="2">
    <location>
        <begin position="220"/>
        <end position="244"/>
    </location>
</feature>
<dbReference type="RefSeq" id="WP_123521816.1">
    <property type="nucleotide sequence ID" value="NZ_JBHLWF010000005.1"/>
</dbReference>
<accession>A0A4S3L011</accession>
<comment type="caution">
    <text evidence="3">The sequence shown here is derived from an EMBL/GenBank/DDBJ whole genome shotgun (WGS) entry which is preliminary data.</text>
</comment>
<feature type="transmembrane region" description="Helical" evidence="2">
    <location>
        <begin position="45"/>
        <end position="63"/>
    </location>
</feature>
<dbReference type="PANTHER" id="PTHR36178">
    <property type="entry name" value="SLR0625 PROTEIN"/>
    <property type="match status" value="1"/>
</dbReference>
<gene>
    <name evidence="3" type="ORF">EDC25_101123</name>
</gene>
<feature type="transmembrane region" description="Helical" evidence="2">
    <location>
        <begin position="288"/>
        <end position="310"/>
    </location>
</feature>
<keyword evidence="2" id="KW-1133">Transmembrane helix</keyword>
<feature type="transmembrane region" description="Helical" evidence="2">
    <location>
        <begin position="6"/>
        <end position="25"/>
    </location>
</feature>
<feature type="transmembrane region" description="Helical" evidence="2">
    <location>
        <begin position="346"/>
        <end position="371"/>
    </location>
</feature>
<dbReference type="PANTHER" id="PTHR36178:SF1">
    <property type="entry name" value="SODIUM_GLUTAMATE SYMPORTER"/>
    <property type="match status" value="1"/>
</dbReference>
<sequence>MGDDLITVWQLPVLPSLTLAILLLFLGKALTRRSRWLQRNSIPDALTGGALCAMFVALLHLVTDIQVSLSLQARDILLLYFFAAIGLNTRVRTLANGGRPMLVLLVLATVFMLLQNGLGMGVAGLWGMDARAGLMTGSIALTGGVGTTLAWTPHFVDTLGITQAAELGLAANMLGLLAACSIGGPIARWLIVQRRVPPSRDRELEIGATHRQELRLQLDYWGVLLALFWLNLALMLGEGVSWLISLGGLNLPQFVGVLMAGIIIRGLADVFDTPAGHVWHWASMQPGIALLSDIALGLFLVMALMGLQLWMLDGHLLFLLTVIGLQVLMVVLYTVYIVFPAMGRDYEAVVVCAGFGGITLGSTATAVANMTAVSRAWGNAPRAFIIVPLVCGFFIDLVNALVIGLLAG</sequence>
<evidence type="ECO:0000256" key="1">
    <source>
        <dbReference type="NCBIfam" id="TIGR00210"/>
    </source>
</evidence>
<keyword evidence="2" id="KW-0812">Transmembrane</keyword>
<organism evidence="3 4">
    <name type="scientific">Pseudofulvimonas gallinarii</name>
    <dbReference type="NCBI Taxonomy" id="634155"/>
    <lineage>
        <taxon>Bacteria</taxon>
        <taxon>Pseudomonadati</taxon>
        <taxon>Pseudomonadota</taxon>
        <taxon>Gammaproteobacteria</taxon>
        <taxon>Lysobacterales</taxon>
        <taxon>Rhodanobacteraceae</taxon>
        <taxon>Pseudofulvimonas</taxon>
    </lineage>
</organism>
<evidence type="ECO:0000256" key="2">
    <source>
        <dbReference type="SAM" id="Phobius"/>
    </source>
</evidence>
<dbReference type="NCBIfam" id="TIGR00210">
    <property type="entry name" value="gltS"/>
    <property type="match status" value="1"/>
</dbReference>
<evidence type="ECO:0000313" key="4">
    <source>
        <dbReference type="Proteomes" id="UP000294599"/>
    </source>
</evidence>
<feature type="transmembrane region" description="Helical" evidence="2">
    <location>
        <begin position="169"/>
        <end position="191"/>
    </location>
</feature>